<accession>A0ACB9L3H5</accession>
<comment type="caution">
    <text evidence="1">The sequence shown here is derived from an EMBL/GenBank/DDBJ whole genome shotgun (WGS) entry which is preliminary data.</text>
</comment>
<sequence length="132" mass="14689">MGKVLAQGHSRVPVCSGPQGMSSVFCWLRVFLLCEPKQRPRLALFPSEEFPGLLGIVFGRVPADMPLYDILNEFQKGCSHMRPVVKSRGKARNFPSALDTDKIKDDVLSRVTTDLTTPLLSMPEEKLRKCGT</sequence>
<proteinExistence type="predicted"/>
<dbReference type="EMBL" id="CM042891">
    <property type="protein sequence ID" value="KAI4304098.1"/>
    <property type="molecule type" value="Genomic_DNA"/>
</dbReference>
<dbReference type="Proteomes" id="UP001057402">
    <property type="component" value="Chromosome 12"/>
</dbReference>
<keyword evidence="2" id="KW-1185">Reference proteome</keyword>
<evidence type="ECO:0000313" key="1">
    <source>
        <dbReference type="EMBL" id="KAI4304098.1"/>
    </source>
</evidence>
<name>A0ACB9L3H5_9MYRT</name>
<reference evidence="2" key="1">
    <citation type="journal article" date="2023" name="Front. Plant Sci.">
        <title>Chromosomal-level genome assembly of Melastoma candidum provides insights into trichome evolution.</title>
        <authorList>
            <person name="Zhong Y."/>
            <person name="Wu W."/>
            <person name="Sun C."/>
            <person name="Zou P."/>
            <person name="Liu Y."/>
            <person name="Dai S."/>
            <person name="Zhou R."/>
        </authorList>
    </citation>
    <scope>NUCLEOTIDE SEQUENCE [LARGE SCALE GENOMIC DNA]</scope>
</reference>
<gene>
    <name evidence="1" type="ORF">MLD38_039654</name>
</gene>
<organism evidence="1 2">
    <name type="scientific">Melastoma candidum</name>
    <dbReference type="NCBI Taxonomy" id="119954"/>
    <lineage>
        <taxon>Eukaryota</taxon>
        <taxon>Viridiplantae</taxon>
        <taxon>Streptophyta</taxon>
        <taxon>Embryophyta</taxon>
        <taxon>Tracheophyta</taxon>
        <taxon>Spermatophyta</taxon>
        <taxon>Magnoliopsida</taxon>
        <taxon>eudicotyledons</taxon>
        <taxon>Gunneridae</taxon>
        <taxon>Pentapetalae</taxon>
        <taxon>rosids</taxon>
        <taxon>malvids</taxon>
        <taxon>Myrtales</taxon>
        <taxon>Melastomataceae</taxon>
        <taxon>Melastomatoideae</taxon>
        <taxon>Melastomateae</taxon>
        <taxon>Melastoma</taxon>
    </lineage>
</organism>
<protein>
    <submittedName>
        <fullName evidence="1">Uncharacterized protein</fullName>
    </submittedName>
</protein>
<evidence type="ECO:0000313" key="2">
    <source>
        <dbReference type="Proteomes" id="UP001057402"/>
    </source>
</evidence>